<dbReference type="InterPro" id="IPR001736">
    <property type="entry name" value="PLipase_D/transphosphatidylase"/>
</dbReference>
<dbReference type="InterPro" id="IPR051406">
    <property type="entry name" value="PLD_domain"/>
</dbReference>
<dbReference type="PANTHER" id="PTHR43856">
    <property type="entry name" value="CARDIOLIPIN HYDROLASE"/>
    <property type="match status" value="1"/>
</dbReference>
<dbReference type="EC" id="3.1.4.4" evidence="3"/>
<comment type="caution">
    <text evidence="8">The sequence shown here is derived from an EMBL/GenBank/DDBJ whole genome shotgun (WGS) entry which is preliminary data.</text>
</comment>
<feature type="domain" description="PLD phosphodiesterase" evidence="7">
    <location>
        <begin position="84"/>
        <end position="111"/>
    </location>
</feature>
<comment type="catalytic activity">
    <reaction evidence="1">
        <text>a 1,2-diacyl-sn-glycero-3-phosphocholine + H2O = a 1,2-diacyl-sn-glycero-3-phosphate + choline + H(+)</text>
        <dbReference type="Rhea" id="RHEA:14445"/>
        <dbReference type="ChEBI" id="CHEBI:15354"/>
        <dbReference type="ChEBI" id="CHEBI:15377"/>
        <dbReference type="ChEBI" id="CHEBI:15378"/>
        <dbReference type="ChEBI" id="CHEBI:57643"/>
        <dbReference type="ChEBI" id="CHEBI:58608"/>
        <dbReference type="EC" id="3.1.4.4"/>
    </reaction>
</comment>
<dbReference type="GO" id="GO:0016891">
    <property type="term" value="F:RNA endonuclease activity producing 5'-phosphomonoesters, hydrolytic mechanism"/>
    <property type="evidence" value="ECO:0007669"/>
    <property type="project" value="TreeGrafter"/>
</dbReference>
<accession>A0A3N0EQM1</accession>
<dbReference type="OrthoDB" id="9762009at2"/>
<evidence type="ECO:0000256" key="5">
    <source>
        <dbReference type="ARBA" id="ARBA00022963"/>
    </source>
</evidence>
<evidence type="ECO:0000256" key="1">
    <source>
        <dbReference type="ARBA" id="ARBA00000798"/>
    </source>
</evidence>
<evidence type="ECO:0000256" key="6">
    <source>
        <dbReference type="ARBA" id="ARBA00023098"/>
    </source>
</evidence>
<dbReference type="InterPro" id="IPR025202">
    <property type="entry name" value="PLD-like_dom"/>
</dbReference>
<gene>
    <name evidence="8" type="ORF">ED312_06605</name>
</gene>
<keyword evidence="6" id="KW-0443">Lipid metabolism</keyword>
<dbReference type="Pfam" id="PF13091">
    <property type="entry name" value="PLDc_2"/>
    <property type="match status" value="1"/>
</dbReference>
<dbReference type="PROSITE" id="PS50035">
    <property type="entry name" value="PLD"/>
    <property type="match status" value="1"/>
</dbReference>
<dbReference type="AlphaFoldDB" id="A0A3N0EQM1"/>
<comment type="similarity">
    <text evidence="2">Belongs to the phospholipase D family.</text>
</comment>
<dbReference type="GO" id="GO:0006793">
    <property type="term" value="P:phosphorus metabolic process"/>
    <property type="evidence" value="ECO:0007669"/>
    <property type="project" value="UniProtKB-ARBA"/>
</dbReference>
<keyword evidence="9" id="KW-1185">Reference proteome</keyword>
<reference evidence="8 9" key="1">
    <citation type="submission" date="2018-10" db="EMBL/GenBank/DDBJ databases">
        <title>Sinomicrobium pectinilyticum sp. nov., a pectinase-producing bacterium isolated from alkaline and saline soil, and emended description of the genus Sinomicrobium.</title>
        <authorList>
            <person name="Cheng B."/>
            <person name="Li C."/>
            <person name="Lai Q."/>
            <person name="Du M."/>
            <person name="Shao Z."/>
            <person name="Xu P."/>
            <person name="Yang C."/>
        </authorList>
    </citation>
    <scope>NUCLEOTIDE SEQUENCE [LARGE SCALE GENOMIC DNA]</scope>
    <source>
        <strain evidence="8 9">5DNS001</strain>
    </source>
</reference>
<dbReference type="GO" id="GO:0016042">
    <property type="term" value="P:lipid catabolic process"/>
    <property type="evidence" value="ECO:0007669"/>
    <property type="project" value="UniProtKB-KW"/>
</dbReference>
<protein>
    <recommendedName>
        <fullName evidence="3">phospholipase D</fullName>
        <ecNumber evidence="3">3.1.4.4</ecNumber>
    </recommendedName>
</protein>
<evidence type="ECO:0000256" key="2">
    <source>
        <dbReference type="ARBA" id="ARBA00008664"/>
    </source>
</evidence>
<dbReference type="Gene3D" id="3.30.870.10">
    <property type="entry name" value="Endonuclease Chain A"/>
    <property type="match status" value="1"/>
</dbReference>
<evidence type="ECO:0000313" key="9">
    <source>
        <dbReference type="Proteomes" id="UP000267469"/>
    </source>
</evidence>
<evidence type="ECO:0000256" key="4">
    <source>
        <dbReference type="ARBA" id="ARBA00022801"/>
    </source>
</evidence>
<name>A0A3N0EQM1_SINP1</name>
<sequence>MIAFTKNIESVIIENFSNAKKSITIIVAWFTNSKIIESLISIKNKSNIEIEILVDDNHINKKYFFGKHQENLLNAGILIQKQNIKKFNHNKFSIIDKKKIITGSYNYSVKANKNLENIVVFENKNIASYYHRIFKFLTNDKYIDENIELLFEDTEFANMLISTYYPFNRILFNKLKYKVKIGECYTYPNGLYDEIYYEPGLIFNQKHTLHKELMKTIVKKNKGELSFEDLDSSFSQEFKLPIDKELIKSHIITAISDFNHSTLQETAYYDKSEIDYEQFGKDYEELELSVNRYYTRKFEKTFNKEKLKSILNKKIDIIKEDYMWINNFEPFLNDNIVLEIYKKL</sequence>
<evidence type="ECO:0000313" key="8">
    <source>
        <dbReference type="EMBL" id="RNL90092.1"/>
    </source>
</evidence>
<keyword evidence="5" id="KW-0442">Lipid degradation</keyword>
<dbReference type="GO" id="GO:0004630">
    <property type="term" value="F:phospholipase D activity"/>
    <property type="evidence" value="ECO:0007669"/>
    <property type="project" value="UniProtKB-EC"/>
</dbReference>
<evidence type="ECO:0000256" key="3">
    <source>
        <dbReference type="ARBA" id="ARBA00012027"/>
    </source>
</evidence>
<dbReference type="EMBL" id="RJTM01000034">
    <property type="protein sequence ID" value="RNL90092.1"/>
    <property type="molecule type" value="Genomic_DNA"/>
</dbReference>
<dbReference type="SUPFAM" id="SSF56024">
    <property type="entry name" value="Phospholipase D/nuclease"/>
    <property type="match status" value="1"/>
</dbReference>
<organism evidence="8 9">
    <name type="scientific">Sinomicrobium pectinilyticum</name>
    <dbReference type="NCBI Taxonomy" id="1084421"/>
    <lineage>
        <taxon>Bacteria</taxon>
        <taxon>Pseudomonadati</taxon>
        <taxon>Bacteroidota</taxon>
        <taxon>Flavobacteriia</taxon>
        <taxon>Flavobacteriales</taxon>
        <taxon>Flavobacteriaceae</taxon>
        <taxon>Sinomicrobium</taxon>
    </lineage>
</organism>
<evidence type="ECO:0000259" key="7">
    <source>
        <dbReference type="PROSITE" id="PS50035"/>
    </source>
</evidence>
<dbReference type="RefSeq" id="WP_123215224.1">
    <property type="nucleotide sequence ID" value="NZ_RJTM01000034.1"/>
</dbReference>
<dbReference type="Proteomes" id="UP000267469">
    <property type="component" value="Unassembled WGS sequence"/>
</dbReference>
<keyword evidence="4" id="KW-0378">Hydrolase</keyword>
<dbReference type="PANTHER" id="PTHR43856:SF1">
    <property type="entry name" value="MITOCHONDRIAL CARDIOLIPIN HYDROLASE"/>
    <property type="match status" value="1"/>
</dbReference>
<proteinExistence type="inferred from homology"/>